<dbReference type="Proteomes" id="UP001150581">
    <property type="component" value="Unassembled WGS sequence"/>
</dbReference>
<sequence>MGFLSTISAAYSIATSENYDIDWEKQETRDAAKAHWDAVRTKANDALPLAALRLTAEQKTLLDELLKDSNGLFPENPTDHLLAELPKAIPPTSLNRIVGSVIDDCLKNHKHDDAQAAKTPVIQKHWCDDVSIRRASLVVVPAFTKYLRSFAAMHDTEPVWSAPLDTVCIHIQRKELVYLGIVSQEIPPLEVLELLEGVDQALTEYIGLLSEVTIKENFITVYQLLSEMVDSGCAVTTDTSVLRGLVPVPSLVNRVIENVSGIGMGTEKRPDVNTSSTPWRAQGIRHTNNEFFVDIVEKIDAIVNSNGSVVSYDVSGDIGCKSRLSGMPDLLLALNRPEVMDDVAFHPCVRINKWENEGVIGFVPPDGQFKLASFHVATDASPRTLPIYVHATTTRQELAHTIELSAEVGQCGGRPIEKVQVRVPLPSQAYNIRVQCKAGTYTVSNGRTSQVEWSMKTLKAGDRSSRLVIQYFVRQSAVTNAAAGNSSPQAVSSDQDMAQEAFVDFEVAGYSMSSIKVDSLKLMRESYKLFKGVRYITKAGSFQVRF</sequence>
<comment type="caution">
    <text evidence="1">The sequence shown here is derived from an EMBL/GenBank/DDBJ whole genome shotgun (WGS) entry which is preliminary data.</text>
</comment>
<proteinExistence type="predicted"/>
<gene>
    <name evidence="1" type="ORF">LPJ66_007750</name>
</gene>
<keyword evidence="2" id="KW-1185">Reference proteome</keyword>
<name>A0ACC1IC84_9FUNG</name>
<reference evidence="1" key="1">
    <citation type="submission" date="2022-07" db="EMBL/GenBank/DDBJ databases">
        <title>Phylogenomic reconstructions and comparative analyses of Kickxellomycotina fungi.</title>
        <authorList>
            <person name="Reynolds N.K."/>
            <person name="Stajich J.E."/>
            <person name="Barry K."/>
            <person name="Grigoriev I.V."/>
            <person name="Crous P."/>
            <person name="Smith M.E."/>
        </authorList>
    </citation>
    <scope>NUCLEOTIDE SEQUENCE</scope>
    <source>
        <strain evidence="1">Benny 63K</strain>
    </source>
</reference>
<evidence type="ECO:0000313" key="1">
    <source>
        <dbReference type="EMBL" id="KAJ1889957.1"/>
    </source>
</evidence>
<protein>
    <submittedName>
        <fullName evidence="1">Uncharacterized protein</fullName>
    </submittedName>
</protein>
<organism evidence="1 2">
    <name type="scientific">Kickxella alabastrina</name>
    <dbReference type="NCBI Taxonomy" id="61397"/>
    <lineage>
        <taxon>Eukaryota</taxon>
        <taxon>Fungi</taxon>
        <taxon>Fungi incertae sedis</taxon>
        <taxon>Zoopagomycota</taxon>
        <taxon>Kickxellomycotina</taxon>
        <taxon>Kickxellomycetes</taxon>
        <taxon>Kickxellales</taxon>
        <taxon>Kickxellaceae</taxon>
        <taxon>Kickxella</taxon>
    </lineage>
</organism>
<dbReference type="EMBL" id="JANBPG010001439">
    <property type="protein sequence ID" value="KAJ1889957.1"/>
    <property type="molecule type" value="Genomic_DNA"/>
</dbReference>
<evidence type="ECO:0000313" key="2">
    <source>
        <dbReference type="Proteomes" id="UP001150581"/>
    </source>
</evidence>
<accession>A0ACC1IC84</accession>